<dbReference type="PANTHER" id="PTHR45418:SF1">
    <property type="entry name" value="CANCER_TESTIS ANTIGEN 55"/>
    <property type="match status" value="1"/>
</dbReference>
<dbReference type="PANTHER" id="PTHR45418">
    <property type="entry name" value="CANCER/TESTIS ANTIGEN 55"/>
    <property type="match status" value="1"/>
</dbReference>
<comment type="subcellular location">
    <subcellularLocation>
        <location evidence="1">Cytoplasm</location>
    </subcellularLocation>
</comment>
<proteinExistence type="predicted"/>
<dbReference type="InterPro" id="IPR041677">
    <property type="entry name" value="DNA2/NAM7_AAA_11"/>
</dbReference>
<evidence type="ECO:0000256" key="2">
    <source>
        <dbReference type="ARBA" id="ARBA00022490"/>
    </source>
</evidence>
<feature type="domain" description="DNA2/NAM7 helicase helicase" evidence="3">
    <location>
        <begin position="42"/>
        <end position="93"/>
    </location>
</feature>
<gene>
    <name evidence="4" type="ORF">ElyMa_005439500</name>
</gene>
<keyword evidence="4" id="KW-0067">ATP-binding</keyword>
<keyword evidence="5" id="KW-1185">Reference proteome</keyword>
<dbReference type="InterPro" id="IPR027417">
    <property type="entry name" value="P-loop_NTPase"/>
</dbReference>
<protein>
    <submittedName>
        <fullName evidence="4">RNA helicase Mov10l1</fullName>
    </submittedName>
</protein>
<reference evidence="4 5" key="1">
    <citation type="journal article" date="2021" name="Elife">
        <title>Chloroplast acquisition without the gene transfer in kleptoplastic sea slugs, Plakobranchus ocellatus.</title>
        <authorList>
            <person name="Maeda T."/>
            <person name="Takahashi S."/>
            <person name="Yoshida T."/>
            <person name="Shimamura S."/>
            <person name="Takaki Y."/>
            <person name="Nagai Y."/>
            <person name="Toyoda A."/>
            <person name="Suzuki Y."/>
            <person name="Arimoto A."/>
            <person name="Ishii H."/>
            <person name="Satoh N."/>
            <person name="Nishiyama T."/>
            <person name="Hasebe M."/>
            <person name="Maruyama T."/>
            <person name="Minagawa J."/>
            <person name="Obokata J."/>
            <person name="Shigenobu S."/>
        </authorList>
    </citation>
    <scope>NUCLEOTIDE SEQUENCE [LARGE SCALE GENOMIC DNA]</scope>
</reference>
<keyword evidence="4" id="KW-0547">Nucleotide-binding</keyword>
<name>A0AAV4ELV1_9GAST</name>
<dbReference type="AlphaFoldDB" id="A0AAV4ELV1"/>
<comment type="caution">
    <text evidence="4">The sequence shown here is derived from an EMBL/GenBank/DDBJ whole genome shotgun (WGS) entry which is preliminary data.</text>
</comment>
<dbReference type="Gene3D" id="3.40.50.300">
    <property type="entry name" value="P-loop containing nucleotide triphosphate hydrolases"/>
    <property type="match status" value="1"/>
</dbReference>
<evidence type="ECO:0000256" key="1">
    <source>
        <dbReference type="ARBA" id="ARBA00004496"/>
    </source>
</evidence>
<evidence type="ECO:0000313" key="4">
    <source>
        <dbReference type="EMBL" id="GFR61720.1"/>
    </source>
</evidence>
<organism evidence="4 5">
    <name type="scientific">Elysia marginata</name>
    <dbReference type="NCBI Taxonomy" id="1093978"/>
    <lineage>
        <taxon>Eukaryota</taxon>
        <taxon>Metazoa</taxon>
        <taxon>Spiralia</taxon>
        <taxon>Lophotrochozoa</taxon>
        <taxon>Mollusca</taxon>
        <taxon>Gastropoda</taxon>
        <taxon>Heterobranchia</taxon>
        <taxon>Euthyneura</taxon>
        <taxon>Panpulmonata</taxon>
        <taxon>Sacoglossa</taxon>
        <taxon>Placobranchoidea</taxon>
        <taxon>Plakobranchidae</taxon>
        <taxon>Elysia</taxon>
    </lineage>
</organism>
<dbReference type="GO" id="GO:0004386">
    <property type="term" value="F:helicase activity"/>
    <property type="evidence" value="ECO:0007669"/>
    <property type="project" value="UniProtKB-KW"/>
</dbReference>
<accession>A0AAV4ELV1</accession>
<keyword evidence="4" id="KW-0347">Helicase</keyword>
<dbReference type="Pfam" id="PF13086">
    <property type="entry name" value="AAA_11"/>
    <property type="match status" value="1"/>
</dbReference>
<evidence type="ECO:0000313" key="5">
    <source>
        <dbReference type="Proteomes" id="UP000762676"/>
    </source>
</evidence>
<dbReference type="GO" id="GO:0005737">
    <property type="term" value="C:cytoplasm"/>
    <property type="evidence" value="ECO:0007669"/>
    <property type="project" value="UniProtKB-SubCell"/>
</dbReference>
<evidence type="ECO:0000259" key="3">
    <source>
        <dbReference type="Pfam" id="PF13086"/>
    </source>
</evidence>
<dbReference type="Proteomes" id="UP000762676">
    <property type="component" value="Unassembled WGS sequence"/>
</dbReference>
<keyword evidence="2" id="KW-0963">Cytoplasm</keyword>
<feature type="non-terminal residue" evidence="4">
    <location>
        <position position="1"/>
    </location>
</feature>
<dbReference type="EMBL" id="BMAT01010846">
    <property type="protein sequence ID" value="GFR61720.1"/>
    <property type="molecule type" value="Genomic_DNA"/>
</dbReference>
<sequence>AERLHLSGQVQQTDMVRLNAFQRSCDSLPESILKYCRFSDDLEVISRYRIIVSTCSMAGSLCGLGLSAGHLTHAFVDECGQATEPECLIPLTLVSGADGQVS</sequence>
<keyword evidence="4" id="KW-0378">Hydrolase</keyword>